<dbReference type="EMBL" id="UGJJ01000003">
    <property type="protein sequence ID" value="STR03128.1"/>
    <property type="molecule type" value="Genomic_DNA"/>
</dbReference>
<dbReference type="RefSeq" id="WP_115309032.1">
    <property type="nucleotide sequence ID" value="NZ_UGJJ01000003.1"/>
</dbReference>
<dbReference type="PANTHER" id="PTHR23404">
    <property type="entry name" value="MOLYBDOPTERIN SYNTHASE RELATED"/>
    <property type="match status" value="1"/>
</dbReference>
<evidence type="ECO:0000256" key="7">
    <source>
        <dbReference type="ARBA" id="ARBA00029745"/>
    </source>
</evidence>
<dbReference type="UniPathway" id="UPA00344"/>
<comment type="similarity">
    <text evidence="2">Belongs to the MoaE family.</text>
</comment>
<evidence type="ECO:0000256" key="10">
    <source>
        <dbReference type="ARBA" id="ARBA00032474"/>
    </source>
</evidence>
<comment type="catalytic activity">
    <reaction evidence="11">
        <text>2 [molybdopterin-synthase sulfur-carrier protein]-C-terminal-Gly-aminoethanethioate + cyclic pyranopterin phosphate + H2O = molybdopterin + 2 [molybdopterin-synthase sulfur-carrier protein]-C-terminal Gly-Gly + 2 H(+)</text>
        <dbReference type="Rhea" id="RHEA:26333"/>
        <dbReference type="Rhea" id="RHEA-COMP:12202"/>
        <dbReference type="Rhea" id="RHEA-COMP:19907"/>
        <dbReference type="ChEBI" id="CHEBI:15377"/>
        <dbReference type="ChEBI" id="CHEBI:15378"/>
        <dbReference type="ChEBI" id="CHEBI:58698"/>
        <dbReference type="ChEBI" id="CHEBI:59648"/>
        <dbReference type="ChEBI" id="CHEBI:90778"/>
        <dbReference type="ChEBI" id="CHEBI:232372"/>
        <dbReference type="EC" id="2.8.1.12"/>
    </reaction>
</comment>
<dbReference type="SUPFAM" id="SSF54690">
    <property type="entry name" value="Molybdopterin synthase subunit MoaE"/>
    <property type="match status" value="1"/>
</dbReference>
<comment type="subunit">
    <text evidence="6">Heterotetramer of 2 MoaD subunits and 2 MoaE subunits. Also stable as homodimer. The enzyme changes between these two forms during catalysis.</text>
</comment>
<evidence type="ECO:0000256" key="9">
    <source>
        <dbReference type="ARBA" id="ARBA00030781"/>
    </source>
</evidence>
<evidence type="ECO:0000256" key="1">
    <source>
        <dbReference type="ARBA" id="ARBA00005046"/>
    </source>
</evidence>
<gene>
    <name evidence="12" type="primary">moaE</name>
    <name evidence="12" type="ORF">NCTC13336_02023</name>
</gene>
<dbReference type="InterPro" id="IPR036563">
    <property type="entry name" value="MoaE_sf"/>
</dbReference>
<organism evidence="12 13">
    <name type="scientific">Kingella potus</name>
    <dbReference type="NCBI Taxonomy" id="265175"/>
    <lineage>
        <taxon>Bacteria</taxon>
        <taxon>Pseudomonadati</taxon>
        <taxon>Pseudomonadota</taxon>
        <taxon>Betaproteobacteria</taxon>
        <taxon>Neisseriales</taxon>
        <taxon>Neisseriaceae</taxon>
        <taxon>Kingella</taxon>
    </lineage>
</organism>
<evidence type="ECO:0000313" key="12">
    <source>
        <dbReference type="EMBL" id="STR03128.1"/>
    </source>
</evidence>
<evidence type="ECO:0000256" key="2">
    <source>
        <dbReference type="ARBA" id="ARBA00005426"/>
    </source>
</evidence>
<evidence type="ECO:0000256" key="6">
    <source>
        <dbReference type="ARBA" id="ARBA00026066"/>
    </source>
</evidence>
<dbReference type="GO" id="GO:0006777">
    <property type="term" value="P:Mo-molybdopterin cofactor biosynthetic process"/>
    <property type="evidence" value="ECO:0007669"/>
    <property type="project" value="UniProtKB-KW"/>
</dbReference>
<name>A0A377R2G4_9NEIS</name>
<dbReference type="OrthoDB" id="9803224at2"/>
<evidence type="ECO:0000256" key="8">
    <source>
        <dbReference type="ARBA" id="ARBA00030407"/>
    </source>
</evidence>
<dbReference type="InterPro" id="IPR003448">
    <property type="entry name" value="Mopterin_biosynth_MoaE"/>
</dbReference>
<dbReference type="Pfam" id="PF02391">
    <property type="entry name" value="MoaE"/>
    <property type="match status" value="1"/>
</dbReference>
<keyword evidence="12" id="KW-0808">Transferase</keyword>
<dbReference type="AlphaFoldDB" id="A0A377R2G4"/>
<evidence type="ECO:0000256" key="5">
    <source>
        <dbReference type="ARBA" id="ARBA00023150"/>
    </source>
</evidence>
<protein>
    <recommendedName>
        <fullName evidence="4">Molybdopterin synthase catalytic subunit</fullName>
        <ecNumber evidence="3">2.8.1.12</ecNumber>
    </recommendedName>
    <alternativeName>
        <fullName evidence="9">MPT synthase subunit 2</fullName>
    </alternativeName>
    <alternativeName>
        <fullName evidence="7">Molybdenum cofactor biosynthesis protein E</fullName>
    </alternativeName>
    <alternativeName>
        <fullName evidence="8">Molybdopterin-converting factor large subunit</fullName>
    </alternativeName>
    <alternativeName>
        <fullName evidence="10">Molybdopterin-converting factor subunit 2</fullName>
    </alternativeName>
</protein>
<dbReference type="Proteomes" id="UP000254293">
    <property type="component" value="Unassembled WGS sequence"/>
</dbReference>
<keyword evidence="5" id="KW-0501">Molybdenum cofactor biosynthesis</keyword>
<keyword evidence="13" id="KW-1185">Reference proteome</keyword>
<accession>A0A377R2G4</accession>
<proteinExistence type="inferred from homology"/>
<comment type="pathway">
    <text evidence="1">Cofactor biosynthesis; molybdopterin biosynthesis.</text>
</comment>
<evidence type="ECO:0000256" key="4">
    <source>
        <dbReference type="ARBA" id="ARBA00013858"/>
    </source>
</evidence>
<evidence type="ECO:0000256" key="3">
    <source>
        <dbReference type="ARBA" id="ARBA00011950"/>
    </source>
</evidence>
<dbReference type="CDD" id="cd00756">
    <property type="entry name" value="MoaE"/>
    <property type="match status" value="1"/>
</dbReference>
<reference evidence="12 13" key="1">
    <citation type="submission" date="2018-06" db="EMBL/GenBank/DDBJ databases">
        <authorList>
            <consortium name="Pathogen Informatics"/>
            <person name="Doyle S."/>
        </authorList>
    </citation>
    <scope>NUCLEOTIDE SEQUENCE [LARGE SCALE GENOMIC DNA]</scope>
    <source>
        <strain evidence="12 13">NCTC13336</strain>
    </source>
</reference>
<evidence type="ECO:0000256" key="11">
    <source>
        <dbReference type="ARBA" id="ARBA00049878"/>
    </source>
</evidence>
<evidence type="ECO:0000313" key="13">
    <source>
        <dbReference type="Proteomes" id="UP000254293"/>
    </source>
</evidence>
<dbReference type="GO" id="GO:0030366">
    <property type="term" value="F:molybdopterin synthase activity"/>
    <property type="evidence" value="ECO:0007669"/>
    <property type="project" value="UniProtKB-EC"/>
</dbReference>
<dbReference type="EC" id="2.8.1.12" evidence="3"/>
<dbReference type="Gene3D" id="3.90.1170.40">
    <property type="entry name" value="Molybdopterin biosynthesis MoaE subunit"/>
    <property type="match status" value="1"/>
</dbReference>
<sequence>MFDLTESPIDAAALRERLLGNENCGAFNCFEGWVRRKNEGSRVDYLVYSVYRELALNAGNEVIAEAKRRFAIADAVCVHRHGRLEVGDMAVWVGVAAGHRDAGFAACRFIIDTVKAQVPIWKEEFYTGQNQSAWLANPESHGAG</sequence>